<gene>
    <name evidence="1" type="ORF">MPEAHAMD_6252</name>
</gene>
<comment type="caution">
    <text evidence="1">The sequence shown here is derived from an EMBL/GenBank/DDBJ whole genome shotgun (WGS) entry which is preliminary data.</text>
</comment>
<accession>A0AA37M8I1</accession>
<sequence>MSDTTREDKMALLQQDGLALHRSQPTEHHLGRQLRRIYEAMPMPEDPQLAALVEQLTVRLSEAKQQD</sequence>
<dbReference type="Proteomes" id="UP001055286">
    <property type="component" value="Unassembled WGS sequence"/>
</dbReference>
<name>A0AA37M8I1_9HYPH</name>
<dbReference type="EMBL" id="BPQJ01000054">
    <property type="protein sequence ID" value="GJD66056.1"/>
    <property type="molecule type" value="Genomic_DNA"/>
</dbReference>
<evidence type="ECO:0000313" key="2">
    <source>
        <dbReference type="Proteomes" id="UP001055286"/>
    </source>
</evidence>
<dbReference type="AlphaFoldDB" id="A0AA37M8I1"/>
<reference evidence="1" key="1">
    <citation type="journal article" date="2016" name="Front. Microbiol.">
        <title>Genome Sequence of the Piezophilic, Mesophilic Sulfate-Reducing Bacterium Desulfovibrio indicus J2T.</title>
        <authorList>
            <person name="Cao J."/>
            <person name="Maignien L."/>
            <person name="Shao Z."/>
            <person name="Alain K."/>
            <person name="Jebbar M."/>
        </authorList>
    </citation>
    <scope>NUCLEOTIDE SEQUENCE</scope>
    <source>
        <strain evidence="1">JCM 32048</strain>
    </source>
</reference>
<evidence type="ECO:0000313" key="1">
    <source>
        <dbReference type="EMBL" id="GJD66056.1"/>
    </source>
</evidence>
<reference evidence="1" key="2">
    <citation type="submission" date="2021-08" db="EMBL/GenBank/DDBJ databases">
        <authorList>
            <person name="Tani A."/>
            <person name="Ola A."/>
            <person name="Ogura Y."/>
            <person name="Katsura K."/>
            <person name="Hayashi T."/>
        </authorList>
    </citation>
    <scope>NUCLEOTIDE SEQUENCE</scope>
    <source>
        <strain evidence="1">JCM 32048</strain>
    </source>
</reference>
<proteinExistence type="predicted"/>
<protein>
    <submittedName>
        <fullName evidence="1">Uncharacterized protein</fullName>
    </submittedName>
</protein>
<organism evidence="1 2">
    <name type="scientific">Methylobacterium frigidaeris</name>
    <dbReference type="NCBI Taxonomy" id="2038277"/>
    <lineage>
        <taxon>Bacteria</taxon>
        <taxon>Pseudomonadati</taxon>
        <taxon>Pseudomonadota</taxon>
        <taxon>Alphaproteobacteria</taxon>
        <taxon>Hyphomicrobiales</taxon>
        <taxon>Methylobacteriaceae</taxon>
        <taxon>Methylobacterium</taxon>
    </lineage>
</organism>
<keyword evidence="2" id="KW-1185">Reference proteome</keyword>